<gene>
    <name evidence="1" type="ORF">EWV80_02085</name>
</gene>
<protein>
    <submittedName>
        <fullName evidence="1">Uncharacterized protein</fullName>
    </submittedName>
</protein>
<accession>A0A552E7S3</accession>
<sequence length="108" mass="12399">MYINLTTDEAVRLLKKDDNASWSWDGALALVQYLQDLEDSTNTKIEFDPILFRCEYSEYSSVLKAGEEFSFIPPEDSDQEEIESAALEYLQTKTTVIQFEGGIIIQQF</sequence>
<organism evidence="1 2">
    <name type="scientific">Microcystis aeruginosa Ma_QC_B_20070730_S2</name>
    <dbReference type="NCBI Taxonomy" id="2486256"/>
    <lineage>
        <taxon>Bacteria</taxon>
        <taxon>Bacillati</taxon>
        <taxon>Cyanobacteriota</taxon>
        <taxon>Cyanophyceae</taxon>
        <taxon>Oscillatoriophycideae</taxon>
        <taxon>Chroococcales</taxon>
        <taxon>Microcystaceae</taxon>
        <taxon>Microcystis</taxon>
    </lineage>
</organism>
<comment type="caution">
    <text evidence="1">The sequence shown here is derived from an EMBL/GenBank/DDBJ whole genome shotgun (WGS) entry which is preliminary data.</text>
</comment>
<evidence type="ECO:0000313" key="1">
    <source>
        <dbReference type="EMBL" id="TRU30486.1"/>
    </source>
</evidence>
<dbReference type="Proteomes" id="UP000320551">
    <property type="component" value="Unassembled WGS sequence"/>
</dbReference>
<proteinExistence type="predicted"/>
<dbReference type="EMBL" id="SFBK01000029">
    <property type="protein sequence ID" value="TRU30486.1"/>
    <property type="molecule type" value="Genomic_DNA"/>
</dbReference>
<evidence type="ECO:0000313" key="2">
    <source>
        <dbReference type="Proteomes" id="UP000320551"/>
    </source>
</evidence>
<reference evidence="1 2" key="1">
    <citation type="submission" date="2019-01" db="EMBL/GenBank/DDBJ databases">
        <title>Coherence of Microcystis species and biogeography revealed through population genomics.</title>
        <authorList>
            <person name="Perez-Carrascal O.M."/>
            <person name="Terrat Y."/>
            <person name="Giani A."/>
            <person name="Fortin N."/>
            <person name="Tromas N."/>
            <person name="Shapiro B.J."/>
        </authorList>
    </citation>
    <scope>NUCLEOTIDE SEQUENCE [LARGE SCALE GENOMIC DNA]</scope>
    <source>
        <strain evidence="1">Ma_QC_B_20070730_S2</strain>
    </source>
</reference>
<dbReference type="AlphaFoldDB" id="A0A552E7S3"/>
<name>A0A552E7S3_MICAE</name>